<keyword evidence="4 12" id="KW-0548">Nucleotidyltransferase</keyword>
<dbReference type="InterPro" id="IPR006375">
    <property type="entry name" value="Man1P_GuaTrfase/Man6P_Isoase"/>
</dbReference>
<dbReference type="SUPFAM" id="SSF53448">
    <property type="entry name" value="Nucleotide-diphospho-sugar transferases"/>
    <property type="match status" value="1"/>
</dbReference>
<evidence type="ECO:0000313" key="12">
    <source>
        <dbReference type="EMBL" id="SDF41430.1"/>
    </source>
</evidence>
<dbReference type="CDD" id="cd02509">
    <property type="entry name" value="GDP-M1P_Guanylyltransferase"/>
    <property type="match status" value="1"/>
</dbReference>
<reference evidence="12 13" key="1">
    <citation type="submission" date="2016-10" db="EMBL/GenBank/DDBJ databases">
        <authorList>
            <person name="Varghese N."/>
            <person name="Submissions S."/>
        </authorList>
    </citation>
    <scope>NUCLEOTIDE SEQUENCE [LARGE SCALE GENOMIC DNA]</scope>
    <source>
        <strain evidence="12 13">DSM 18839</strain>
    </source>
</reference>
<keyword evidence="3 12" id="KW-0808">Transferase</keyword>
<dbReference type="GO" id="GO:0000271">
    <property type="term" value="P:polysaccharide biosynthetic process"/>
    <property type="evidence" value="ECO:0007669"/>
    <property type="project" value="InterPro"/>
</dbReference>
<dbReference type="InterPro" id="IPR001538">
    <property type="entry name" value="Man6P_isomerase-2_C"/>
</dbReference>
<dbReference type="CDD" id="cd02213">
    <property type="entry name" value="cupin_PMI_typeII_C"/>
    <property type="match status" value="1"/>
</dbReference>
<protein>
    <recommendedName>
        <fullName evidence="2">mannose-1-phosphate guanylyltransferase</fullName>
        <ecNumber evidence="2">2.7.7.13</ecNumber>
    </recommendedName>
</protein>
<evidence type="ECO:0000256" key="7">
    <source>
        <dbReference type="ARBA" id="ARBA00047343"/>
    </source>
</evidence>
<evidence type="ECO:0000259" key="10">
    <source>
        <dbReference type="Pfam" id="PF01050"/>
    </source>
</evidence>
<dbReference type="SUPFAM" id="SSF51182">
    <property type="entry name" value="RmlC-like cupins"/>
    <property type="match status" value="1"/>
</dbReference>
<dbReference type="Pfam" id="PF22640">
    <property type="entry name" value="ManC_GMP_beta-helix"/>
    <property type="match status" value="1"/>
</dbReference>
<dbReference type="InterPro" id="IPR049577">
    <property type="entry name" value="GMPP_N"/>
</dbReference>
<dbReference type="InterPro" id="IPR029044">
    <property type="entry name" value="Nucleotide-diphossugar_trans"/>
</dbReference>
<dbReference type="InterPro" id="IPR011051">
    <property type="entry name" value="RmlC_Cupin_sf"/>
</dbReference>
<comment type="caution">
    <text evidence="12">The sequence shown here is derived from an EMBL/GenBank/DDBJ whole genome shotgun (WGS) entry which is preliminary data.</text>
</comment>
<dbReference type="InterPro" id="IPR014710">
    <property type="entry name" value="RmlC-like_jellyroll"/>
</dbReference>
<dbReference type="FunFam" id="3.90.550.10:FF:000046">
    <property type="entry name" value="Mannose-1-phosphate guanylyltransferase (GDP)"/>
    <property type="match status" value="1"/>
</dbReference>
<dbReference type="RefSeq" id="WP_245701927.1">
    <property type="nucleotide sequence ID" value="NZ_FNBW01000003.1"/>
</dbReference>
<evidence type="ECO:0000256" key="1">
    <source>
        <dbReference type="ARBA" id="ARBA00006115"/>
    </source>
</evidence>
<dbReference type="GO" id="GO:0009298">
    <property type="term" value="P:GDP-mannose biosynthetic process"/>
    <property type="evidence" value="ECO:0007669"/>
    <property type="project" value="TreeGrafter"/>
</dbReference>
<dbReference type="PANTHER" id="PTHR46390:SF1">
    <property type="entry name" value="MANNOSE-1-PHOSPHATE GUANYLYLTRANSFERASE"/>
    <property type="match status" value="1"/>
</dbReference>
<evidence type="ECO:0000256" key="5">
    <source>
        <dbReference type="ARBA" id="ARBA00022741"/>
    </source>
</evidence>
<dbReference type="EC" id="2.7.7.13" evidence="2"/>
<dbReference type="EMBL" id="FNBW01000003">
    <property type="protein sequence ID" value="SDF41430.1"/>
    <property type="molecule type" value="Genomic_DNA"/>
</dbReference>
<accession>A0A8G2BIA4</accession>
<dbReference type="AlphaFoldDB" id="A0A8G2BIA4"/>
<dbReference type="GO" id="GO:0016853">
    <property type="term" value="F:isomerase activity"/>
    <property type="evidence" value="ECO:0007669"/>
    <property type="project" value="UniProtKB-KW"/>
</dbReference>
<evidence type="ECO:0000256" key="3">
    <source>
        <dbReference type="ARBA" id="ARBA00022679"/>
    </source>
</evidence>
<evidence type="ECO:0000256" key="8">
    <source>
        <dbReference type="RuleBase" id="RU004190"/>
    </source>
</evidence>
<dbReference type="GO" id="GO:0005525">
    <property type="term" value="F:GTP binding"/>
    <property type="evidence" value="ECO:0007669"/>
    <property type="project" value="UniProtKB-KW"/>
</dbReference>
<feature type="domain" description="MannoseP isomerase/GMP-like beta-helix" evidence="11">
    <location>
        <begin position="298"/>
        <end position="348"/>
    </location>
</feature>
<dbReference type="Proteomes" id="UP000198615">
    <property type="component" value="Unassembled WGS sequence"/>
</dbReference>
<evidence type="ECO:0000259" key="9">
    <source>
        <dbReference type="Pfam" id="PF00483"/>
    </source>
</evidence>
<dbReference type="InterPro" id="IPR005835">
    <property type="entry name" value="NTP_transferase_dom"/>
</dbReference>
<dbReference type="InterPro" id="IPR051161">
    <property type="entry name" value="Mannose-6P_isomerase_type2"/>
</dbReference>
<proteinExistence type="inferred from homology"/>
<keyword evidence="5" id="KW-0547">Nucleotide-binding</keyword>
<feature type="domain" description="Mannose-6-phosphate isomerase type II C-terminal" evidence="10">
    <location>
        <begin position="356"/>
        <end position="471"/>
    </location>
</feature>
<dbReference type="Pfam" id="PF01050">
    <property type="entry name" value="MannoseP_isomer"/>
    <property type="match status" value="1"/>
</dbReference>
<dbReference type="Pfam" id="PF00483">
    <property type="entry name" value="NTP_transferase"/>
    <property type="match status" value="1"/>
</dbReference>
<keyword evidence="6" id="KW-0342">GTP-binding</keyword>
<evidence type="ECO:0000313" key="13">
    <source>
        <dbReference type="Proteomes" id="UP000198615"/>
    </source>
</evidence>
<gene>
    <name evidence="12" type="ORF">SAMN05660686_01239</name>
</gene>
<feature type="domain" description="Nucleotidyl transferase" evidence="9">
    <location>
        <begin position="6"/>
        <end position="283"/>
    </location>
</feature>
<dbReference type="NCBIfam" id="TIGR01479">
    <property type="entry name" value="GMP_PMI"/>
    <property type="match status" value="1"/>
</dbReference>
<dbReference type="Gene3D" id="2.60.120.10">
    <property type="entry name" value="Jelly Rolls"/>
    <property type="match status" value="1"/>
</dbReference>
<dbReference type="GO" id="GO:0004475">
    <property type="term" value="F:mannose-1-phosphate guanylyltransferase (GTP) activity"/>
    <property type="evidence" value="ECO:0007669"/>
    <property type="project" value="UniProtKB-EC"/>
</dbReference>
<evidence type="ECO:0000256" key="2">
    <source>
        <dbReference type="ARBA" id="ARBA00012387"/>
    </source>
</evidence>
<comment type="similarity">
    <text evidence="1 8">Belongs to the mannose-6-phosphate isomerase type 2 family.</text>
</comment>
<comment type="catalytic activity">
    <reaction evidence="7">
        <text>alpha-D-mannose 1-phosphate + GTP + H(+) = GDP-alpha-D-mannose + diphosphate</text>
        <dbReference type="Rhea" id="RHEA:15229"/>
        <dbReference type="ChEBI" id="CHEBI:15378"/>
        <dbReference type="ChEBI" id="CHEBI:33019"/>
        <dbReference type="ChEBI" id="CHEBI:37565"/>
        <dbReference type="ChEBI" id="CHEBI:57527"/>
        <dbReference type="ChEBI" id="CHEBI:58409"/>
        <dbReference type="EC" id="2.7.7.13"/>
    </reaction>
</comment>
<keyword evidence="13" id="KW-1185">Reference proteome</keyword>
<organism evidence="12 13">
    <name type="scientific">Thalassobaculum litoreum DSM 18839</name>
    <dbReference type="NCBI Taxonomy" id="1123362"/>
    <lineage>
        <taxon>Bacteria</taxon>
        <taxon>Pseudomonadati</taxon>
        <taxon>Pseudomonadota</taxon>
        <taxon>Alphaproteobacteria</taxon>
        <taxon>Rhodospirillales</taxon>
        <taxon>Thalassobaculaceae</taxon>
        <taxon>Thalassobaculum</taxon>
    </lineage>
</organism>
<dbReference type="InterPro" id="IPR054566">
    <property type="entry name" value="ManC/GMP-like_b-helix"/>
</dbReference>
<evidence type="ECO:0000256" key="4">
    <source>
        <dbReference type="ARBA" id="ARBA00022695"/>
    </source>
</evidence>
<name>A0A8G2BIA4_9PROT</name>
<sequence length="480" mass="50831">MTTIHPVLLSGGAGTRLWPLSRTAYPKQFLTLQGDHSLLQTTALRVCDPATFAPPLVVANTEHRFIVAEQLRAVGIEPAAILLEPAARGSAPAALAAALHLLAGDADAVLLLLAADHAMTRPQAFRDAVATALPAARGGRIVTFGISPSRPETSYGYILAGGAADRDVRPVSRFVEKPDVATAGTYLADGRYLWNSGNFLASAATLTREAARFTPDLLDGCRAALAGARSDLDFLRLGAEAYEGMRSVSIDVAIMERTETASVVACDPGWSDIGSFDALADALGRDADGNAAAGPVSQLDSHGTVAISHGPLIATLGLRNTVVVATEDAVLVADGDRVQEIRTVVDRLRAEGYGQVDGHAMVHRPWGSYRNLDMGDGFLVKQIRINPGGRLSLQTHAHRAEHWVVIEGRARVTLGPSADALDVVDLSAHQSIDIPLGWVHRLENATDVPVAIVEVQSGDMLSEEDIVRLDDVYGRSGSPR</sequence>
<evidence type="ECO:0000256" key="6">
    <source>
        <dbReference type="ARBA" id="ARBA00023134"/>
    </source>
</evidence>
<dbReference type="PANTHER" id="PTHR46390">
    <property type="entry name" value="MANNOSE-1-PHOSPHATE GUANYLYLTRANSFERASE"/>
    <property type="match status" value="1"/>
</dbReference>
<keyword evidence="12" id="KW-0413">Isomerase</keyword>
<dbReference type="Gene3D" id="3.90.550.10">
    <property type="entry name" value="Spore Coat Polysaccharide Biosynthesis Protein SpsA, Chain A"/>
    <property type="match status" value="1"/>
</dbReference>
<evidence type="ECO:0000259" key="11">
    <source>
        <dbReference type="Pfam" id="PF22640"/>
    </source>
</evidence>